<dbReference type="SUPFAM" id="SSF49785">
    <property type="entry name" value="Galactose-binding domain-like"/>
    <property type="match status" value="1"/>
</dbReference>
<organism evidence="1">
    <name type="scientific">Tupanvirus deep ocean</name>
    <dbReference type="NCBI Taxonomy" id="2126984"/>
    <lineage>
        <taxon>Viruses</taxon>
        <taxon>Varidnaviria</taxon>
        <taxon>Bamfordvirae</taxon>
        <taxon>Nucleocytoviricota</taxon>
        <taxon>Megaviricetes</taxon>
        <taxon>Imitervirales</taxon>
        <taxon>Mimiviridae</taxon>
        <taxon>Megamimivirinae</taxon>
        <taxon>Tupanvirus</taxon>
        <taxon>Tupanvirus altamarinense</taxon>
    </lineage>
</organism>
<sequence length="302" mass="32858">MANLVQNPGFELLDGPNNFTDWLEIGTVLDETVIVHNGDHSAQLGISIIEPPIAAGAVSQVINGLVAGNSYTLSFWAASDEVAGVLLVTMTNIISATIGGNVVIDPLGGLGEFTLYTFEFTATDTTSLLTIANVGVTIVYLDDVSIVLAAICYAGDSIVRTKNIQTGEIKDIEAKDVYSGIHEVYSINKNQFVPVKLNVVSGPTKSFRCIKKDSLGENQPSHDFYVTSGHKIVINGVPTKVRDIPQAQRLKPKKKDIVYSICVEENEPILVNNLPVIAWGHDEWLKRCEKHVIIWKNNTAKN</sequence>
<dbReference type="Gene3D" id="2.60.120.260">
    <property type="entry name" value="Galactose-binding domain-like"/>
    <property type="match status" value="1"/>
</dbReference>
<reference evidence="1" key="2">
    <citation type="journal article" date="2018" name="Nat. Commun.">
        <title>Tailed giant Tupanvirus possesses the most complete translational apparatus of the known virosphere.</title>
        <authorList>
            <person name="Abrahao J."/>
            <person name="Silva L."/>
            <person name="Silva L.S."/>
            <person name="Khalil J.Y.B."/>
            <person name="Rodrigues R."/>
            <person name="Arantes T."/>
            <person name="Assis F."/>
            <person name="Boratto P."/>
            <person name="Andrade M."/>
            <person name="Kroon E.G."/>
            <person name="Ribeiro B."/>
            <person name="Bergier I."/>
            <person name="Seligmann H."/>
            <person name="Ghigo E."/>
            <person name="Colson P."/>
            <person name="Levasseur A."/>
            <person name="Kroemer G."/>
            <person name="Raoult D."/>
            <person name="La Scola B."/>
        </authorList>
    </citation>
    <scope>NUCLEOTIDE SEQUENCE [LARGE SCALE GENOMIC DNA]</scope>
    <source>
        <strain evidence="1">Deep ocean</strain>
    </source>
</reference>
<dbReference type="RefSeq" id="YP_010781046.1">
    <property type="nucleotide sequence ID" value="NC_075038.1"/>
</dbReference>
<proteinExistence type="predicted"/>
<protein>
    <submittedName>
        <fullName evidence="1">Putative ORFan</fullName>
    </submittedName>
</protein>
<dbReference type="InterPro" id="IPR008979">
    <property type="entry name" value="Galactose-bd-like_sf"/>
</dbReference>
<reference evidence="1" key="1">
    <citation type="submission" date="2017-06" db="EMBL/GenBank/DDBJ databases">
        <authorList>
            <person name="Assis F.L."/>
            <person name="Abrahao J.S."/>
            <person name="Silva L."/>
            <person name="Khalil J.B."/>
            <person name="Rodrigues R."/>
            <person name="Silva L.S."/>
            <person name="Boratto P."/>
            <person name="Andrade M."/>
            <person name="Kroon E.G."/>
            <person name="Ribeiro B."/>
            <person name="Bergier I."/>
            <person name="Seligmann H."/>
            <person name="Ghigo E."/>
            <person name="Colson P."/>
            <person name="Levasseur A."/>
            <person name="Raoult D."/>
            <person name="Scola B.L."/>
        </authorList>
    </citation>
    <scope>NUCLEOTIDE SEQUENCE</scope>
    <source>
        <strain evidence="1">Deep ocean</strain>
    </source>
</reference>
<name>A0A6N1NRD0_9VIRU</name>
<evidence type="ECO:0000313" key="1">
    <source>
        <dbReference type="EMBL" id="QKU34416.1"/>
    </source>
</evidence>
<dbReference type="KEGG" id="vg:80517737"/>
<dbReference type="EMBL" id="MF405918">
    <property type="protein sequence ID" value="QKU34416.1"/>
    <property type="molecule type" value="Genomic_DNA"/>
</dbReference>
<accession>A0A6N1NRD0</accession>
<dbReference type="GeneID" id="80517737"/>